<evidence type="ECO:0000256" key="2">
    <source>
        <dbReference type="SAM" id="SignalP"/>
    </source>
</evidence>
<keyword evidence="2" id="KW-0732">Signal</keyword>
<dbReference type="InParanoid" id="C5LET5"/>
<dbReference type="EMBL" id="GG681386">
    <property type="protein sequence ID" value="EER04701.1"/>
    <property type="molecule type" value="Genomic_DNA"/>
</dbReference>
<name>C5LET5_PERM5</name>
<feature type="region of interest" description="Disordered" evidence="1">
    <location>
        <begin position="34"/>
        <end position="72"/>
    </location>
</feature>
<protein>
    <submittedName>
        <fullName evidence="3">Uncharacterized protein</fullName>
    </submittedName>
</protein>
<proteinExistence type="predicted"/>
<accession>C5LET5</accession>
<organism evidence="4">
    <name type="scientific">Perkinsus marinus (strain ATCC 50983 / TXsc)</name>
    <dbReference type="NCBI Taxonomy" id="423536"/>
    <lineage>
        <taxon>Eukaryota</taxon>
        <taxon>Sar</taxon>
        <taxon>Alveolata</taxon>
        <taxon>Perkinsozoa</taxon>
        <taxon>Perkinsea</taxon>
        <taxon>Perkinsida</taxon>
        <taxon>Perkinsidae</taxon>
        <taxon>Perkinsus</taxon>
    </lineage>
</organism>
<evidence type="ECO:0000313" key="3">
    <source>
        <dbReference type="EMBL" id="EER04701.1"/>
    </source>
</evidence>
<feature type="compositionally biased region" description="Polar residues" evidence="1">
    <location>
        <begin position="54"/>
        <end position="63"/>
    </location>
</feature>
<dbReference type="Proteomes" id="UP000007800">
    <property type="component" value="Unassembled WGS sequence"/>
</dbReference>
<sequence>MTFSYWIVILRLSFCGGIDFDKILAESEGYDTSDDPILGTVSPVEKTSEPEFVSTPQWTTPVSSEGPIMDQE</sequence>
<dbReference type="AlphaFoldDB" id="C5LET5"/>
<gene>
    <name evidence="3" type="ORF">Pmar_PMAR013224</name>
</gene>
<feature type="chain" id="PRO_5002953067" evidence="2">
    <location>
        <begin position="18"/>
        <end position="72"/>
    </location>
</feature>
<dbReference type="RefSeq" id="XP_002772885.1">
    <property type="nucleotide sequence ID" value="XM_002772839.1"/>
</dbReference>
<feature type="signal peptide" evidence="2">
    <location>
        <begin position="1"/>
        <end position="17"/>
    </location>
</feature>
<dbReference type="GeneID" id="9038002"/>
<keyword evidence="4" id="KW-1185">Reference proteome</keyword>
<reference evidence="3 4" key="1">
    <citation type="submission" date="2008-07" db="EMBL/GenBank/DDBJ databases">
        <authorList>
            <person name="El-Sayed N."/>
            <person name="Caler E."/>
            <person name="Inman J."/>
            <person name="Amedeo P."/>
            <person name="Hass B."/>
            <person name="Wortman J."/>
        </authorList>
    </citation>
    <scope>NUCLEOTIDE SEQUENCE [LARGE SCALE GENOMIC DNA]</scope>
    <source>
        <strain evidence="4">ATCC 50983 / TXsc</strain>
    </source>
</reference>
<evidence type="ECO:0000313" key="4">
    <source>
        <dbReference type="Proteomes" id="UP000007800"/>
    </source>
</evidence>
<evidence type="ECO:0000256" key="1">
    <source>
        <dbReference type="SAM" id="MobiDB-lite"/>
    </source>
</evidence>